<accession>A0A6M8MG10</accession>
<dbReference type="KEGG" id="pgg:FX982_01770"/>
<keyword evidence="3" id="KW-1185">Reference proteome</keyword>
<sequence>MPQPNNAPSPRPAPDFNALLRANLEQVFNERDANKRIAAIQQLFSAEPTMYEPEGVVTGQAAISDVAGALLEQFGPDFSFVAQGVAVGHHGMAYLRWHAGPKEGPVVVTGADVAEVVDGKIVRLWVLLDPPAQ</sequence>
<dbReference type="EMBL" id="CP053746">
    <property type="protein sequence ID" value="QKF50826.1"/>
    <property type="molecule type" value="Genomic_DNA"/>
</dbReference>
<organism evidence="2 3">
    <name type="scientific">Pseudomonas graminis</name>
    <dbReference type="NCBI Taxonomy" id="158627"/>
    <lineage>
        <taxon>Bacteria</taxon>
        <taxon>Pseudomonadati</taxon>
        <taxon>Pseudomonadota</taxon>
        <taxon>Gammaproteobacteria</taxon>
        <taxon>Pseudomonadales</taxon>
        <taxon>Pseudomonadaceae</taxon>
        <taxon>Pseudomonas</taxon>
    </lineage>
</organism>
<dbReference type="InterPro" id="IPR032710">
    <property type="entry name" value="NTF2-like_dom_sf"/>
</dbReference>
<dbReference type="Gene3D" id="3.10.450.50">
    <property type="match status" value="1"/>
</dbReference>
<dbReference type="Pfam" id="PF12680">
    <property type="entry name" value="SnoaL_2"/>
    <property type="match status" value="1"/>
</dbReference>
<evidence type="ECO:0000313" key="2">
    <source>
        <dbReference type="EMBL" id="QKF50826.1"/>
    </source>
</evidence>
<dbReference type="RefSeq" id="WP_172610369.1">
    <property type="nucleotide sequence ID" value="NZ_CP053746.1"/>
</dbReference>
<dbReference type="AlphaFoldDB" id="A0A6M8MG10"/>
<reference evidence="3" key="1">
    <citation type="submission" date="2019-12" db="EMBL/GenBank/DDBJ databases">
        <title>Endophytic bacteria associated with Panax ginseng seedlings.</title>
        <authorList>
            <person name="Park J.M."/>
            <person name="Shin R."/>
            <person name="Jo S.H."/>
        </authorList>
    </citation>
    <scope>NUCLEOTIDE SEQUENCE [LARGE SCALE GENOMIC DNA]</scope>
    <source>
        <strain evidence="3">PgKB30</strain>
    </source>
</reference>
<dbReference type="InterPro" id="IPR037401">
    <property type="entry name" value="SnoaL-like"/>
</dbReference>
<protein>
    <recommendedName>
        <fullName evidence="1">SnoaL-like domain-containing protein</fullName>
    </recommendedName>
</protein>
<gene>
    <name evidence="2" type="ORF">FX982_01770</name>
</gene>
<dbReference type="Proteomes" id="UP000501989">
    <property type="component" value="Chromosome"/>
</dbReference>
<dbReference type="SUPFAM" id="SSF54427">
    <property type="entry name" value="NTF2-like"/>
    <property type="match status" value="1"/>
</dbReference>
<proteinExistence type="predicted"/>
<name>A0A6M8MG10_9PSED</name>
<evidence type="ECO:0000259" key="1">
    <source>
        <dbReference type="Pfam" id="PF12680"/>
    </source>
</evidence>
<feature type="domain" description="SnoaL-like" evidence="1">
    <location>
        <begin position="33"/>
        <end position="123"/>
    </location>
</feature>
<evidence type="ECO:0000313" key="3">
    <source>
        <dbReference type="Proteomes" id="UP000501989"/>
    </source>
</evidence>